<reference evidence="3" key="2">
    <citation type="submission" date="2023-01" db="EMBL/GenBank/DDBJ databases">
        <title>Gilvimarinus xylanilyticus HB14 isolated from Caulerpa lentillifera aquaculture base in Hainan, China.</title>
        <authorList>
            <person name="Zhang Y.-J."/>
        </authorList>
    </citation>
    <scope>NUCLEOTIDE SEQUENCE</scope>
    <source>
        <strain evidence="3">HB14</strain>
    </source>
</reference>
<dbReference type="EMBL" id="JAMFTH010000001">
    <property type="protein sequence ID" value="MCP8899211.1"/>
    <property type="molecule type" value="Genomic_DNA"/>
</dbReference>
<dbReference type="InterPro" id="IPR000286">
    <property type="entry name" value="HDACs"/>
</dbReference>
<dbReference type="RefSeq" id="WP_253967466.1">
    <property type="nucleotide sequence ID" value="NZ_JAMFTH010000001.1"/>
</dbReference>
<keyword evidence="4" id="KW-1185">Reference proteome</keyword>
<dbReference type="InterPro" id="IPR023801">
    <property type="entry name" value="His_deacetylse_dom"/>
</dbReference>
<dbReference type="Proteomes" id="UP001139319">
    <property type="component" value="Unassembled WGS sequence"/>
</dbReference>
<dbReference type="PANTHER" id="PTHR10625:SF10">
    <property type="entry name" value="HISTONE DEACETYLASE HDAC1"/>
    <property type="match status" value="1"/>
</dbReference>
<gene>
    <name evidence="3" type="ORF">M6D89_07880</name>
</gene>
<organism evidence="3 4">
    <name type="scientific">Gilvimarinus xylanilyticus</name>
    <dbReference type="NCBI Taxonomy" id="2944139"/>
    <lineage>
        <taxon>Bacteria</taxon>
        <taxon>Pseudomonadati</taxon>
        <taxon>Pseudomonadota</taxon>
        <taxon>Gammaproteobacteria</taxon>
        <taxon>Cellvibrionales</taxon>
        <taxon>Cellvibrionaceae</taxon>
        <taxon>Gilvimarinus</taxon>
    </lineage>
</organism>
<evidence type="ECO:0000256" key="1">
    <source>
        <dbReference type="ARBA" id="ARBA00005947"/>
    </source>
</evidence>
<dbReference type="SUPFAM" id="SSF52768">
    <property type="entry name" value="Arginase/deacetylase"/>
    <property type="match status" value="1"/>
</dbReference>
<evidence type="ECO:0000313" key="4">
    <source>
        <dbReference type="Proteomes" id="UP001139319"/>
    </source>
</evidence>
<dbReference type="Gene3D" id="3.40.800.20">
    <property type="entry name" value="Histone deacetylase domain"/>
    <property type="match status" value="1"/>
</dbReference>
<evidence type="ECO:0000313" key="3">
    <source>
        <dbReference type="EMBL" id="MCP8899211.1"/>
    </source>
</evidence>
<reference evidence="3" key="1">
    <citation type="submission" date="2022-05" db="EMBL/GenBank/DDBJ databases">
        <authorList>
            <person name="Sun H.-N."/>
        </authorList>
    </citation>
    <scope>NUCLEOTIDE SEQUENCE</scope>
    <source>
        <strain evidence="3">HB14</strain>
    </source>
</reference>
<sequence length="308" mass="33806">MSVVVISHPSCLEHLTPEGHPECPARLEAIHNQLLTSGLEFAVSERDALPATDAQLRSVHDTDYLNSLEGMPPARGVRVFGDDIWMSPHTLTAARHAAGAGAQGVDLIMAGQAQTVFCNVRPPGHHAERNHAMGFCFYNNIAIAARHALDHYHLQRVAIVDFDIHHGNGTQDIFVDEPRVLFCSSFQHPFYPGTDVTPNRRHIVNTPLKATASGPEFRAAVSEHWLPALDAFAPEMLFISAGFDGHLLDDMSSTGLVEQDYQWVTQQLRDFMDRHNACRGIVSMLEGGYELGALGRSVVAHIKALGKL</sequence>
<dbReference type="Pfam" id="PF00850">
    <property type="entry name" value="Hist_deacetyl"/>
    <property type="match status" value="1"/>
</dbReference>
<evidence type="ECO:0000259" key="2">
    <source>
        <dbReference type="Pfam" id="PF00850"/>
    </source>
</evidence>
<dbReference type="InterPro" id="IPR023696">
    <property type="entry name" value="Ureohydrolase_dom_sf"/>
</dbReference>
<dbReference type="CDD" id="cd11599">
    <property type="entry name" value="HDAC_classII_2"/>
    <property type="match status" value="1"/>
</dbReference>
<dbReference type="PRINTS" id="PR01270">
    <property type="entry name" value="HDASUPER"/>
</dbReference>
<accession>A0A9X2I3A6</accession>
<dbReference type="PANTHER" id="PTHR10625">
    <property type="entry name" value="HISTONE DEACETYLASE HDAC1-RELATED"/>
    <property type="match status" value="1"/>
</dbReference>
<feature type="domain" description="Histone deacetylase" evidence="2">
    <location>
        <begin position="20"/>
        <end position="305"/>
    </location>
</feature>
<name>A0A9X2I3A6_9GAMM</name>
<dbReference type="GO" id="GO:0004407">
    <property type="term" value="F:histone deacetylase activity"/>
    <property type="evidence" value="ECO:0007669"/>
    <property type="project" value="TreeGrafter"/>
</dbReference>
<proteinExistence type="inferred from homology"/>
<dbReference type="AlphaFoldDB" id="A0A9X2I3A6"/>
<protein>
    <submittedName>
        <fullName evidence="3">Histone deacetylase family protein</fullName>
    </submittedName>
</protein>
<comment type="caution">
    <text evidence="3">The sequence shown here is derived from an EMBL/GenBank/DDBJ whole genome shotgun (WGS) entry which is preliminary data.</text>
</comment>
<dbReference type="GO" id="GO:0040029">
    <property type="term" value="P:epigenetic regulation of gene expression"/>
    <property type="evidence" value="ECO:0007669"/>
    <property type="project" value="TreeGrafter"/>
</dbReference>
<dbReference type="InterPro" id="IPR037138">
    <property type="entry name" value="His_deacetylse_dom_sf"/>
</dbReference>
<comment type="similarity">
    <text evidence="1">Belongs to the histone deacetylase family.</text>
</comment>